<sequence>MAPAFELSKKYDNVNFAKVDTDKHEDLSREYDITPLPTFLICEKGRRLNDLDVIGADR</sequence>
<name>A0ACA9M8A5_9GLOM</name>
<proteinExistence type="predicted"/>
<dbReference type="EMBL" id="CAJVPT010010937">
    <property type="protein sequence ID" value="CAG8574801.1"/>
    <property type="molecule type" value="Genomic_DNA"/>
</dbReference>
<protein>
    <submittedName>
        <fullName evidence="1">5705_t:CDS:1</fullName>
    </submittedName>
</protein>
<accession>A0ACA9M8A5</accession>
<gene>
    <name evidence="1" type="ORF">ACOLOM_LOCUS5740</name>
</gene>
<organism evidence="1 2">
    <name type="scientific">Acaulospora colombiana</name>
    <dbReference type="NCBI Taxonomy" id="27376"/>
    <lineage>
        <taxon>Eukaryota</taxon>
        <taxon>Fungi</taxon>
        <taxon>Fungi incertae sedis</taxon>
        <taxon>Mucoromycota</taxon>
        <taxon>Glomeromycotina</taxon>
        <taxon>Glomeromycetes</taxon>
        <taxon>Diversisporales</taxon>
        <taxon>Acaulosporaceae</taxon>
        <taxon>Acaulospora</taxon>
    </lineage>
</organism>
<evidence type="ECO:0000313" key="1">
    <source>
        <dbReference type="EMBL" id="CAG8574801.1"/>
    </source>
</evidence>
<reference evidence="1" key="1">
    <citation type="submission" date="2021-06" db="EMBL/GenBank/DDBJ databases">
        <authorList>
            <person name="Kallberg Y."/>
            <person name="Tangrot J."/>
            <person name="Rosling A."/>
        </authorList>
    </citation>
    <scope>NUCLEOTIDE SEQUENCE</scope>
    <source>
        <strain evidence="1">CL356</strain>
    </source>
</reference>
<evidence type="ECO:0000313" key="2">
    <source>
        <dbReference type="Proteomes" id="UP000789525"/>
    </source>
</evidence>
<dbReference type="Proteomes" id="UP000789525">
    <property type="component" value="Unassembled WGS sequence"/>
</dbReference>
<keyword evidence="2" id="KW-1185">Reference proteome</keyword>
<comment type="caution">
    <text evidence="1">The sequence shown here is derived from an EMBL/GenBank/DDBJ whole genome shotgun (WGS) entry which is preliminary data.</text>
</comment>
<feature type="non-terminal residue" evidence="1">
    <location>
        <position position="58"/>
    </location>
</feature>